<comment type="caution">
    <text evidence="2">The sequence shown here is derived from an EMBL/GenBank/DDBJ whole genome shotgun (WGS) entry which is preliminary data.</text>
</comment>
<keyword evidence="1" id="KW-0812">Transmembrane</keyword>
<evidence type="ECO:0000313" key="3">
    <source>
        <dbReference type="Proteomes" id="UP000179258"/>
    </source>
</evidence>
<evidence type="ECO:0008006" key="4">
    <source>
        <dbReference type="Google" id="ProtNLM"/>
    </source>
</evidence>
<dbReference type="Proteomes" id="UP000179258">
    <property type="component" value="Unassembled WGS sequence"/>
</dbReference>
<evidence type="ECO:0000256" key="1">
    <source>
        <dbReference type="SAM" id="Phobius"/>
    </source>
</evidence>
<organism evidence="2 3">
    <name type="scientific">Candidatus Wildermuthbacteria bacterium RIFCSPHIGHO2_02_FULL_47_17</name>
    <dbReference type="NCBI Taxonomy" id="1802452"/>
    <lineage>
        <taxon>Bacteria</taxon>
        <taxon>Candidatus Wildermuthiibacteriota</taxon>
    </lineage>
</organism>
<proteinExistence type="predicted"/>
<dbReference type="AlphaFoldDB" id="A0A1G2R8M8"/>
<sequence>MESKHNLQEVSGFEDVVSINPDKLPAIAESIEDVIPTTNQYILKHYFWQAVLLTLVSLVLTIFLLNFAGKELGELTLLPLAVPFIAYGWCRDRIQGVFMQQFACANGFNYQRHGPHQISEEGSIFNRGRAQKIFNIVDGTFLHYPLRLFNYRHTIGSGRQNKTFQYTVFELVFAANLPKIYLDAHKSSTEKVSGWRIAGAKRIELESNDFNKQFSLWIEEGRHIEALQIFAPDFMDELLHLPGKFDLEIIGNQIYIYDDGIIRTKARLREMFQLAKHLMENLGYVLEQMRVSRGRGRV</sequence>
<gene>
    <name evidence="2" type="ORF">A3D59_00405</name>
</gene>
<evidence type="ECO:0000313" key="2">
    <source>
        <dbReference type="EMBL" id="OHA68908.1"/>
    </source>
</evidence>
<reference evidence="2 3" key="1">
    <citation type="journal article" date="2016" name="Nat. Commun.">
        <title>Thousands of microbial genomes shed light on interconnected biogeochemical processes in an aquifer system.</title>
        <authorList>
            <person name="Anantharaman K."/>
            <person name="Brown C.T."/>
            <person name="Hug L.A."/>
            <person name="Sharon I."/>
            <person name="Castelle C.J."/>
            <person name="Probst A.J."/>
            <person name="Thomas B.C."/>
            <person name="Singh A."/>
            <person name="Wilkins M.J."/>
            <person name="Karaoz U."/>
            <person name="Brodie E.L."/>
            <person name="Williams K.H."/>
            <person name="Hubbard S.S."/>
            <person name="Banfield J.F."/>
        </authorList>
    </citation>
    <scope>NUCLEOTIDE SEQUENCE [LARGE SCALE GENOMIC DNA]</scope>
</reference>
<dbReference type="EMBL" id="MHTX01000004">
    <property type="protein sequence ID" value="OHA68908.1"/>
    <property type="molecule type" value="Genomic_DNA"/>
</dbReference>
<protein>
    <recommendedName>
        <fullName evidence="4">DUF3137 domain-containing protein</fullName>
    </recommendedName>
</protein>
<feature type="transmembrane region" description="Helical" evidence="1">
    <location>
        <begin position="46"/>
        <end position="65"/>
    </location>
</feature>
<accession>A0A1G2R8M8</accession>
<keyword evidence="1" id="KW-1133">Transmembrane helix</keyword>
<name>A0A1G2R8M8_9BACT</name>
<keyword evidence="1" id="KW-0472">Membrane</keyword>